<feature type="region of interest" description="Disordered" evidence="1">
    <location>
        <begin position="76"/>
        <end position="98"/>
    </location>
</feature>
<evidence type="ECO:0000313" key="2">
    <source>
        <dbReference type="EMBL" id="BBB16620.1"/>
    </source>
</evidence>
<organism evidence="2">
    <name type="scientific">Heliothis virescens ascovirus 3j</name>
    <dbReference type="NCBI Taxonomy" id="1561067"/>
    <lineage>
        <taxon>Viruses</taxon>
        <taxon>Varidnaviria</taxon>
        <taxon>Bamfordvirae</taxon>
        <taxon>Nucleocytoviricota</taxon>
        <taxon>Megaviricetes</taxon>
        <taxon>Pimascovirales</taxon>
        <taxon>Pimascovirales incertae sedis</taxon>
        <taxon>Ascoviridae</taxon>
        <taxon>Ascovirus</taxon>
    </lineage>
</organism>
<evidence type="ECO:0000256" key="1">
    <source>
        <dbReference type="SAM" id="MobiDB-lite"/>
    </source>
</evidence>
<name>A0A2Z5UZN1_9VIRU</name>
<proteinExistence type="predicted"/>
<reference evidence="2" key="1">
    <citation type="submission" date="2017-10" db="EMBL/GenBank/DDBJ databases">
        <title>Ascovirus isolated from Spodoptera litura (Noctuidae: Lepidoptera) transmitted by generalist endoparasitoid Meteorus pulchricornis (Braconidae: Hymenoptera).</title>
        <authorList>
            <person name="Arai E."/>
            <person name="Ishii K."/>
            <person name="Ishii H."/>
            <person name="Kunimi Y."/>
            <person name="Inoue M.N."/>
            <person name="Makiyama N."/>
            <person name="Sagawa S."/>
            <person name="Nakai M."/>
        </authorList>
    </citation>
    <scope>NUCLEOTIDE SEQUENCE [LARGE SCALE GENOMIC DNA]</scope>
    <source>
        <strain evidence="2">ENT01</strain>
    </source>
</reference>
<sequence>MLRSTMTLGLLLRKKINSLNSKSYMAKMLRTRTDDRKNEVRRADCDGGYMVPRRIPVPCVTPMSSTCESNLSTSSSCTMTDADRLPPPPPPHAGSSFNEYDEILPSPRWERPMRDHYTAGSSNVATTGGLEAYVMVVKCWDINGPYLSFVTGGVFETYYKITSFESKTKQASTRILLEPRRLIMPWNTVMSCIKHKLGSKNAVITTDYVYALTRGGTALVEETIIKLICQYTKKYD</sequence>
<dbReference type="Proteomes" id="UP000317522">
    <property type="component" value="Segment"/>
</dbReference>
<dbReference type="EMBL" id="LC332918">
    <property type="protein sequence ID" value="BBB16620.1"/>
    <property type="molecule type" value="Genomic_DNA"/>
</dbReference>
<accession>A0A2Z5UZN1</accession>
<protein>
    <submittedName>
        <fullName evidence="2">Uncharacterized protein</fullName>
    </submittedName>
</protein>